<dbReference type="InterPro" id="IPR003439">
    <property type="entry name" value="ABC_transporter-like_ATP-bd"/>
</dbReference>
<dbReference type="PROSITE" id="PS00211">
    <property type="entry name" value="ABC_TRANSPORTER_1"/>
    <property type="match status" value="1"/>
</dbReference>
<evidence type="ECO:0000256" key="1">
    <source>
        <dbReference type="ARBA" id="ARBA00022448"/>
    </source>
</evidence>
<reference evidence="6" key="1">
    <citation type="submission" date="2020-05" db="EMBL/GenBank/DDBJ databases">
        <authorList>
            <person name="Chiriac C."/>
            <person name="Salcher M."/>
            <person name="Ghai R."/>
            <person name="Kavagutti S V."/>
        </authorList>
    </citation>
    <scope>NUCLEOTIDE SEQUENCE</scope>
</reference>
<dbReference type="InterPro" id="IPR003593">
    <property type="entry name" value="AAA+_ATPase"/>
</dbReference>
<gene>
    <name evidence="6" type="ORF">UFOPK3516_01317</name>
</gene>
<dbReference type="CDD" id="cd03216">
    <property type="entry name" value="ABC_Carb_Monos_I"/>
    <property type="match status" value="1"/>
</dbReference>
<dbReference type="GO" id="GO:0005524">
    <property type="term" value="F:ATP binding"/>
    <property type="evidence" value="ECO:0007669"/>
    <property type="project" value="UniProtKB-KW"/>
</dbReference>
<dbReference type="PROSITE" id="PS50893">
    <property type="entry name" value="ABC_TRANSPORTER_2"/>
    <property type="match status" value="2"/>
</dbReference>
<dbReference type="PANTHER" id="PTHR43790:SF9">
    <property type="entry name" value="GALACTOFURANOSE TRANSPORTER ATP-BINDING PROTEIN YTFR"/>
    <property type="match status" value="1"/>
</dbReference>
<dbReference type="Pfam" id="PF00005">
    <property type="entry name" value="ABC_tran"/>
    <property type="match status" value="2"/>
</dbReference>
<sequence>MATQVAENPVIVAMRNVTKTFPGVVANDDISLDIRQGLVHCLLGENGAGKSTLISILAGMQQPDSGQIEIDGRISRITSTRAAMKLGVGVVYQHSTLISSMTVLENLMLGDTKRVLLDKKGARAKLRDLSVLLGADIDPEIKARNLGLGQQQQVEIIKALWQGSRVLILDEPTSMLTPQAIESLLASVVKLRNEGLAVIFITHKLREAYAIGDEISVLRKGRMVKHVPAHELAQMNEAALKNTVLTAMFGDDQASAGNRKTIEELAGAATATRQARKAGSVSETTVLSVSHVTCSPNDGTRGIFDINVEIRAGEILGIAGIDGHGQSTLAEVLAGQRKLQRGSVHLGETDVTQLDVRARQGMGLRYVTDDRLHEGIVGNLPVSLNLLLKRVGQKPFWNRGRINRQEVLDESNRLISEFDIRTPNAETRAGTLSGGNIQKLLLARELSNNPKLVIFNKPTYGLDLKTVARVREIILEFANEGVAVLLISTDLDELTELADRIAVISQGRLIGETPNVGARTAEIVGEIIVNDGAVATGKSRK</sequence>
<keyword evidence="1" id="KW-0813">Transport</keyword>
<feature type="domain" description="ABC transporter" evidence="5">
    <location>
        <begin position="12"/>
        <end position="245"/>
    </location>
</feature>
<dbReference type="AlphaFoldDB" id="A0A6J7GN37"/>
<protein>
    <submittedName>
        <fullName evidence="6">Unannotated protein</fullName>
    </submittedName>
</protein>
<dbReference type="SUPFAM" id="SSF52540">
    <property type="entry name" value="P-loop containing nucleoside triphosphate hydrolases"/>
    <property type="match status" value="2"/>
</dbReference>
<dbReference type="CDD" id="cd03215">
    <property type="entry name" value="ABC_Carb_Monos_II"/>
    <property type="match status" value="1"/>
</dbReference>
<evidence type="ECO:0000256" key="2">
    <source>
        <dbReference type="ARBA" id="ARBA00022737"/>
    </source>
</evidence>
<dbReference type="SMART" id="SM00382">
    <property type="entry name" value="AAA"/>
    <property type="match status" value="2"/>
</dbReference>
<dbReference type="Gene3D" id="3.40.50.300">
    <property type="entry name" value="P-loop containing nucleotide triphosphate hydrolases"/>
    <property type="match status" value="2"/>
</dbReference>
<evidence type="ECO:0000259" key="5">
    <source>
        <dbReference type="PROSITE" id="PS50893"/>
    </source>
</evidence>
<dbReference type="PANTHER" id="PTHR43790">
    <property type="entry name" value="CARBOHYDRATE TRANSPORT ATP-BINDING PROTEIN MG119-RELATED"/>
    <property type="match status" value="1"/>
</dbReference>
<feature type="domain" description="ABC transporter" evidence="5">
    <location>
        <begin position="287"/>
        <end position="531"/>
    </location>
</feature>
<keyword evidence="2" id="KW-0677">Repeat</keyword>
<accession>A0A6J7GN37</accession>
<dbReference type="InterPro" id="IPR027417">
    <property type="entry name" value="P-loop_NTPase"/>
</dbReference>
<evidence type="ECO:0000313" key="6">
    <source>
        <dbReference type="EMBL" id="CAB4908078.1"/>
    </source>
</evidence>
<keyword evidence="4" id="KW-0067">ATP-binding</keyword>
<keyword evidence="3" id="KW-0547">Nucleotide-binding</keyword>
<name>A0A6J7GN37_9ZZZZ</name>
<evidence type="ECO:0000256" key="4">
    <source>
        <dbReference type="ARBA" id="ARBA00022840"/>
    </source>
</evidence>
<dbReference type="GO" id="GO:0016887">
    <property type="term" value="F:ATP hydrolysis activity"/>
    <property type="evidence" value="ECO:0007669"/>
    <property type="project" value="InterPro"/>
</dbReference>
<dbReference type="EMBL" id="CAFBMB010000132">
    <property type="protein sequence ID" value="CAB4908078.1"/>
    <property type="molecule type" value="Genomic_DNA"/>
</dbReference>
<proteinExistence type="predicted"/>
<organism evidence="6">
    <name type="scientific">freshwater metagenome</name>
    <dbReference type="NCBI Taxonomy" id="449393"/>
    <lineage>
        <taxon>unclassified sequences</taxon>
        <taxon>metagenomes</taxon>
        <taxon>ecological metagenomes</taxon>
    </lineage>
</organism>
<dbReference type="InterPro" id="IPR017871">
    <property type="entry name" value="ABC_transporter-like_CS"/>
</dbReference>
<dbReference type="InterPro" id="IPR050107">
    <property type="entry name" value="ABC_carbohydrate_import_ATPase"/>
</dbReference>
<evidence type="ECO:0000256" key="3">
    <source>
        <dbReference type="ARBA" id="ARBA00022741"/>
    </source>
</evidence>